<evidence type="ECO:0000256" key="1">
    <source>
        <dbReference type="ARBA" id="ARBA00001947"/>
    </source>
</evidence>
<dbReference type="GO" id="GO:0016787">
    <property type="term" value="F:hydrolase activity"/>
    <property type="evidence" value="ECO:0007669"/>
    <property type="project" value="UniProtKB-KW"/>
</dbReference>
<evidence type="ECO:0000313" key="7">
    <source>
        <dbReference type="Proteomes" id="UP000515819"/>
    </source>
</evidence>
<accession>A0A7G9FNA4</accession>
<keyword evidence="7" id="KW-1185">Reference proteome</keyword>
<dbReference type="InterPro" id="IPR001279">
    <property type="entry name" value="Metallo-B-lactamas"/>
</dbReference>
<evidence type="ECO:0000256" key="2">
    <source>
        <dbReference type="ARBA" id="ARBA00022723"/>
    </source>
</evidence>
<dbReference type="PANTHER" id="PTHR46233:SF3">
    <property type="entry name" value="HYDROXYACYLGLUTATHIONE HYDROLASE GLOC"/>
    <property type="match status" value="1"/>
</dbReference>
<dbReference type="RefSeq" id="WP_249321423.1">
    <property type="nucleotide sequence ID" value="NZ_CP060632.1"/>
</dbReference>
<dbReference type="SMART" id="SM00849">
    <property type="entry name" value="Lactamase_B"/>
    <property type="match status" value="1"/>
</dbReference>
<keyword evidence="2" id="KW-0479">Metal-binding</keyword>
<protein>
    <submittedName>
        <fullName evidence="6">MBL fold metallo-hydrolase</fullName>
    </submittedName>
</protein>
<dbReference type="EMBL" id="CP060632">
    <property type="protein sequence ID" value="QNM00036.1"/>
    <property type="molecule type" value="Genomic_DNA"/>
</dbReference>
<proteinExistence type="predicted"/>
<keyword evidence="4" id="KW-0862">Zinc</keyword>
<gene>
    <name evidence="6" type="ORF">H9Q76_01605</name>
</gene>
<name>A0A7G9FNA4_9FIRM</name>
<evidence type="ECO:0000259" key="5">
    <source>
        <dbReference type="SMART" id="SM00849"/>
    </source>
</evidence>
<dbReference type="CDD" id="cd06262">
    <property type="entry name" value="metallo-hydrolase-like_MBL-fold"/>
    <property type="match status" value="1"/>
</dbReference>
<evidence type="ECO:0000256" key="3">
    <source>
        <dbReference type="ARBA" id="ARBA00022801"/>
    </source>
</evidence>
<dbReference type="SUPFAM" id="SSF56281">
    <property type="entry name" value="Metallo-hydrolase/oxidoreductase"/>
    <property type="match status" value="1"/>
</dbReference>
<dbReference type="KEGG" id="wcp:H9Q76_01605"/>
<dbReference type="Gene3D" id="3.60.15.10">
    <property type="entry name" value="Ribonuclease Z/Hydroxyacylglutathione hydrolase-like"/>
    <property type="match status" value="1"/>
</dbReference>
<feature type="domain" description="Metallo-beta-lactamase" evidence="5">
    <location>
        <begin position="15"/>
        <end position="194"/>
    </location>
</feature>
<keyword evidence="3 6" id="KW-0378">Hydrolase</keyword>
<dbReference type="PANTHER" id="PTHR46233">
    <property type="entry name" value="HYDROXYACYLGLUTATHIONE HYDROLASE GLOC"/>
    <property type="match status" value="1"/>
</dbReference>
<dbReference type="AlphaFoldDB" id="A0A7G9FNA4"/>
<evidence type="ECO:0000313" key="6">
    <source>
        <dbReference type="EMBL" id="QNM00036.1"/>
    </source>
</evidence>
<reference evidence="6 7" key="1">
    <citation type="submission" date="2020-08" db="EMBL/GenBank/DDBJ databases">
        <authorList>
            <person name="Liu C."/>
            <person name="Sun Q."/>
        </authorList>
    </citation>
    <scope>NUCLEOTIDE SEQUENCE [LARGE SCALE GENOMIC DNA]</scope>
    <source>
        <strain evidence="6 7">NSJ-4</strain>
    </source>
</reference>
<evidence type="ECO:0000256" key="4">
    <source>
        <dbReference type="ARBA" id="ARBA00022833"/>
    </source>
</evidence>
<dbReference type="InterPro" id="IPR036866">
    <property type="entry name" value="RibonucZ/Hydroxyglut_hydro"/>
</dbReference>
<dbReference type="Proteomes" id="UP000515819">
    <property type="component" value="Chromosome"/>
</dbReference>
<comment type="cofactor">
    <cofactor evidence="1">
        <name>Zn(2+)</name>
        <dbReference type="ChEBI" id="CHEBI:29105"/>
    </cofactor>
</comment>
<sequence>MGKIEITKKVLGICATNCYTMGDTDTREAVIIDPGDRADILIKDWKDRNWHPQAVLLTHGHFDHIGALAGVKKEYPDIKVYAAAEEKEVMESPALNLSSSFGAAFTAQADIYLEDGAEIEVLGRKCKCLLVPGHTKGGMCYYFPEEHVVFTGDTLFCYSVGRTDFPTGDAKALEDAIREKLFVLPDETLVLPGHDAQTMIGKEKTGNPYF</sequence>
<dbReference type="InterPro" id="IPR051453">
    <property type="entry name" value="MBL_Glyoxalase_II"/>
</dbReference>
<organism evidence="6 7">
    <name type="scientific">Wujia chipingensis</name>
    <dbReference type="NCBI Taxonomy" id="2763670"/>
    <lineage>
        <taxon>Bacteria</taxon>
        <taxon>Bacillati</taxon>
        <taxon>Bacillota</taxon>
        <taxon>Clostridia</taxon>
        <taxon>Lachnospirales</taxon>
        <taxon>Lachnospiraceae</taxon>
        <taxon>Wujia</taxon>
    </lineage>
</organism>
<dbReference type="Pfam" id="PF00753">
    <property type="entry name" value="Lactamase_B"/>
    <property type="match status" value="1"/>
</dbReference>
<dbReference type="GO" id="GO:0046872">
    <property type="term" value="F:metal ion binding"/>
    <property type="evidence" value="ECO:0007669"/>
    <property type="project" value="UniProtKB-KW"/>
</dbReference>